<comment type="similarity">
    <text evidence="3 13">Belongs to the calycin superfamily. Lipocalin family.</text>
</comment>
<feature type="lipid moiety-binding region" description="S-diacylglycerol cysteine" evidence="14">
    <location>
        <position position="22"/>
    </location>
</feature>
<comment type="subcellular location">
    <subcellularLocation>
        <location evidence="1">Cell outer membrane</location>
    </subcellularLocation>
    <subcellularLocation>
        <location evidence="2">Membrane</location>
        <topology evidence="2">Lipid-anchor</topology>
    </subcellularLocation>
</comment>
<dbReference type="GO" id="GO:0006950">
    <property type="term" value="P:response to stress"/>
    <property type="evidence" value="ECO:0007669"/>
    <property type="project" value="UniProtKB-ARBA"/>
</dbReference>
<dbReference type="Pfam" id="PF08212">
    <property type="entry name" value="Lipocalin_2"/>
    <property type="match status" value="1"/>
</dbReference>
<comment type="caution">
    <text evidence="16">The sequence shown here is derived from an EMBL/GenBank/DDBJ whole genome shotgun (WGS) entry which is preliminary data.</text>
</comment>
<keyword evidence="10 14" id="KW-0449">Lipoprotein</keyword>
<evidence type="ECO:0000256" key="12">
    <source>
        <dbReference type="ARBA" id="ARBA00071217"/>
    </source>
</evidence>
<dbReference type="AlphaFoldDB" id="A0A6L3ZFH1"/>
<keyword evidence="9" id="KW-0998">Cell outer membrane</keyword>
<keyword evidence="8 14" id="KW-0564">Palmitate</keyword>
<evidence type="ECO:0000256" key="1">
    <source>
        <dbReference type="ARBA" id="ARBA00004442"/>
    </source>
</evidence>
<evidence type="ECO:0000256" key="9">
    <source>
        <dbReference type="ARBA" id="ARBA00023237"/>
    </source>
</evidence>
<comment type="subunit">
    <text evidence="4">Homodimer.</text>
</comment>
<evidence type="ECO:0000256" key="2">
    <source>
        <dbReference type="ARBA" id="ARBA00004635"/>
    </source>
</evidence>
<evidence type="ECO:0000313" key="17">
    <source>
        <dbReference type="Proteomes" id="UP000484164"/>
    </source>
</evidence>
<keyword evidence="5 13" id="KW-0732">Signal</keyword>
<evidence type="ECO:0000256" key="11">
    <source>
        <dbReference type="ARBA" id="ARBA00057024"/>
    </source>
</evidence>
<dbReference type="SUPFAM" id="SSF50814">
    <property type="entry name" value="Lipocalins"/>
    <property type="match status" value="1"/>
</dbReference>
<dbReference type="Proteomes" id="UP000484164">
    <property type="component" value="Unassembled WGS sequence"/>
</dbReference>
<keyword evidence="6" id="KW-0446">Lipid-binding</keyword>
<reference evidence="16 17" key="1">
    <citation type="submission" date="2019-10" db="EMBL/GenBank/DDBJ databases">
        <title>Genome sequence of Phaeocystidibacter marisrubri JCM30614 (type strain).</title>
        <authorList>
            <person name="Bowman J.P."/>
        </authorList>
    </citation>
    <scope>NUCLEOTIDE SEQUENCE [LARGE SCALE GENOMIC DNA]</scope>
    <source>
        <strain evidence="16 17">JCM 30614</strain>
    </source>
</reference>
<dbReference type="PRINTS" id="PR01171">
    <property type="entry name" value="BCTLIPOCALIN"/>
</dbReference>
<comment type="function">
    <text evidence="11">Involved in the storage or transport of lipids necessary for membrane maintenance under stressful conditions. Displays a binding preference for lysophospholipids.</text>
</comment>
<gene>
    <name evidence="16" type="ORF">F8C82_08065</name>
</gene>
<feature type="lipid moiety-binding region" description="N-palmitoyl cysteine" evidence="14">
    <location>
        <position position="22"/>
    </location>
</feature>
<evidence type="ECO:0000256" key="13">
    <source>
        <dbReference type="PIRNR" id="PIRNR036893"/>
    </source>
</evidence>
<evidence type="ECO:0000256" key="8">
    <source>
        <dbReference type="ARBA" id="ARBA00023139"/>
    </source>
</evidence>
<dbReference type="PROSITE" id="PS00213">
    <property type="entry name" value="LIPOCALIN"/>
    <property type="match status" value="1"/>
</dbReference>
<evidence type="ECO:0000256" key="10">
    <source>
        <dbReference type="ARBA" id="ARBA00023288"/>
    </source>
</evidence>
<evidence type="ECO:0000256" key="7">
    <source>
        <dbReference type="ARBA" id="ARBA00023136"/>
    </source>
</evidence>
<keyword evidence="7" id="KW-0472">Membrane</keyword>
<dbReference type="PANTHER" id="PTHR10612:SF34">
    <property type="entry name" value="APOLIPOPROTEIN D"/>
    <property type="match status" value="1"/>
</dbReference>
<keyword evidence="17" id="KW-1185">Reference proteome</keyword>
<dbReference type="PROSITE" id="PS51257">
    <property type="entry name" value="PROKAR_LIPOPROTEIN"/>
    <property type="match status" value="1"/>
</dbReference>
<evidence type="ECO:0000256" key="4">
    <source>
        <dbReference type="ARBA" id="ARBA00011738"/>
    </source>
</evidence>
<feature type="domain" description="Lipocalin/cytosolic fatty-acid binding" evidence="15">
    <location>
        <begin position="36"/>
        <end position="174"/>
    </location>
</feature>
<feature type="chain" id="PRO_5027203956" description="Outer membrane lipoprotein Blc" evidence="13">
    <location>
        <begin position="29"/>
        <end position="179"/>
    </location>
</feature>
<dbReference type="InterPro" id="IPR012674">
    <property type="entry name" value="Calycin"/>
</dbReference>
<organism evidence="16 17">
    <name type="scientific">Phaeocystidibacter marisrubri</name>
    <dbReference type="NCBI Taxonomy" id="1577780"/>
    <lineage>
        <taxon>Bacteria</taxon>
        <taxon>Pseudomonadati</taxon>
        <taxon>Bacteroidota</taxon>
        <taxon>Flavobacteriia</taxon>
        <taxon>Flavobacteriales</taxon>
        <taxon>Phaeocystidibacteraceae</taxon>
        <taxon>Phaeocystidibacter</taxon>
    </lineage>
</organism>
<dbReference type="PIRSF" id="PIRSF036893">
    <property type="entry name" value="Lipocalin_ApoD"/>
    <property type="match status" value="1"/>
</dbReference>
<evidence type="ECO:0000256" key="3">
    <source>
        <dbReference type="ARBA" id="ARBA00006889"/>
    </source>
</evidence>
<evidence type="ECO:0000256" key="5">
    <source>
        <dbReference type="ARBA" id="ARBA00022729"/>
    </source>
</evidence>
<evidence type="ECO:0000313" key="16">
    <source>
        <dbReference type="EMBL" id="KAB2815649.1"/>
    </source>
</evidence>
<dbReference type="EMBL" id="WBVQ01000002">
    <property type="protein sequence ID" value="KAB2815649.1"/>
    <property type="molecule type" value="Genomic_DNA"/>
</dbReference>
<dbReference type="InterPro" id="IPR000566">
    <property type="entry name" value="Lipocln_cytosolic_FA-bd_dom"/>
</dbReference>
<dbReference type="InterPro" id="IPR047202">
    <property type="entry name" value="Lipocalin_Blc-like_dom"/>
</dbReference>
<dbReference type="InterPro" id="IPR022272">
    <property type="entry name" value="Lipocalin_CS"/>
</dbReference>
<evidence type="ECO:0000259" key="15">
    <source>
        <dbReference type="Pfam" id="PF08212"/>
    </source>
</evidence>
<dbReference type="OrthoDB" id="594739at2"/>
<proteinExistence type="inferred from homology"/>
<sequence>MIMKKLSKLYWIAILGLTITACQSIPKAATPYHPFELEKYMGKWYEIARFDFKFEENLNNTTATYSIKENGDVKVINRGYNYVEKEWEEAVGTAKFRDSSNVAALKVSFFGPFYSGYNVVALEGDYQYALVAGKDTDYLWILSRTTSLPDSVKTKFLEVATDIGYDTSRLIWVEHGEVE</sequence>
<dbReference type="GO" id="GO:0009279">
    <property type="term" value="C:cell outer membrane"/>
    <property type="evidence" value="ECO:0007669"/>
    <property type="project" value="UniProtKB-SubCell"/>
</dbReference>
<evidence type="ECO:0000256" key="14">
    <source>
        <dbReference type="PIRSR" id="PIRSR036893-52"/>
    </source>
</evidence>
<dbReference type="GO" id="GO:0008289">
    <property type="term" value="F:lipid binding"/>
    <property type="evidence" value="ECO:0007669"/>
    <property type="project" value="UniProtKB-KW"/>
</dbReference>
<accession>A0A6L3ZFH1</accession>
<dbReference type="CDD" id="cd19438">
    <property type="entry name" value="lipocalin_Blc-like"/>
    <property type="match status" value="1"/>
</dbReference>
<name>A0A6L3ZFH1_9FLAO</name>
<dbReference type="FunFam" id="2.40.128.20:FF:000002">
    <property type="entry name" value="Outer membrane lipoprotein Blc"/>
    <property type="match status" value="1"/>
</dbReference>
<protein>
    <recommendedName>
        <fullName evidence="12">Outer membrane lipoprotein Blc</fullName>
    </recommendedName>
</protein>
<dbReference type="InterPro" id="IPR022271">
    <property type="entry name" value="Lipocalin_ApoD"/>
</dbReference>
<feature type="signal peptide" evidence="13">
    <location>
        <begin position="1"/>
        <end position="28"/>
    </location>
</feature>
<dbReference type="InterPro" id="IPR002446">
    <property type="entry name" value="Lipocalin_bac"/>
</dbReference>
<evidence type="ECO:0000256" key="6">
    <source>
        <dbReference type="ARBA" id="ARBA00023121"/>
    </source>
</evidence>
<dbReference type="PANTHER" id="PTHR10612">
    <property type="entry name" value="APOLIPOPROTEIN D"/>
    <property type="match status" value="1"/>
</dbReference>
<dbReference type="Gene3D" id="2.40.128.20">
    <property type="match status" value="1"/>
</dbReference>